<gene>
    <name evidence="1" type="ORF">SLEP1_g45884</name>
</gene>
<evidence type="ECO:0000313" key="1">
    <source>
        <dbReference type="EMBL" id="GKV37921.1"/>
    </source>
</evidence>
<sequence length="58" mass="6767">MSVQFLRWGRGGIVYSSSVDQNQRKEKFIWFGSVICIPISGPEHFGWRLEGLAHCLWR</sequence>
<reference evidence="1 2" key="1">
    <citation type="journal article" date="2021" name="Commun. Biol.">
        <title>The genome of Shorea leprosula (Dipterocarpaceae) highlights the ecological relevance of drought in aseasonal tropical rainforests.</title>
        <authorList>
            <person name="Ng K.K.S."/>
            <person name="Kobayashi M.J."/>
            <person name="Fawcett J.A."/>
            <person name="Hatakeyama M."/>
            <person name="Paape T."/>
            <person name="Ng C.H."/>
            <person name="Ang C.C."/>
            <person name="Tnah L.H."/>
            <person name="Lee C.T."/>
            <person name="Nishiyama T."/>
            <person name="Sese J."/>
            <person name="O'Brien M.J."/>
            <person name="Copetti D."/>
            <person name="Mohd Noor M.I."/>
            <person name="Ong R.C."/>
            <person name="Putra M."/>
            <person name="Sireger I.Z."/>
            <person name="Indrioko S."/>
            <person name="Kosugi Y."/>
            <person name="Izuno A."/>
            <person name="Isagi Y."/>
            <person name="Lee S.L."/>
            <person name="Shimizu K.K."/>
        </authorList>
    </citation>
    <scope>NUCLEOTIDE SEQUENCE [LARGE SCALE GENOMIC DNA]</scope>
    <source>
        <strain evidence="1">214</strain>
    </source>
</reference>
<name>A0AAV5LKG6_9ROSI</name>
<protein>
    <submittedName>
        <fullName evidence="1">Uncharacterized protein</fullName>
    </submittedName>
</protein>
<evidence type="ECO:0000313" key="2">
    <source>
        <dbReference type="Proteomes" id="UP001054252"/>
    </source>
</evidence>
<comment type="caution">
    <text evidence="1">The sequence shown here is derived from an EMBL/GenBank/DDBJ whole genome shotgun (WGS) entry which is preliminary data.</text>
</comment>
<dbReference type="Proteomes" id="UP001054252">
    <property type="component" value="Unassembled WGS sequence"/>
</dbReference>
<proteinExistence type="predicted"/>
<accession>A0AAV5LKG6</accession>
<dbReference type="AlphaFoldDB" id="A0AAV5LKG6"/>
<organism evidence="1 2">
    <name type="scientific">Rubroshorea leprosula</name>
    <dbReference type="NCBI Taxonomy" id="152421"/>
    <lineage>
        <taxon>Eukaryota</taxon>
        <taxon>Viridiplantae</taxon>
        <taxon>Streptophyta</taxon>
        <taxon>Embryophyta</taxon>
        <taxon>Tracheophyta</taxon>
        <taxon>Spermatophyta</taxon>
        <taxon>Magnoliopsida</taxon>
        <taxon>eudicotyledons</taxon>
        <taxon>Gunneridae</taxon>
        <taxon>Pentapetalae</taxon>
        <taxon>rosids</taxon>
        <taxon>malvids</taxon>
        <taxon>Malvales</taxon>
        <taxon>Dipterocarpaceae</taxon>
        <taxon>Rubroshorea</taxon>
    </lineage>
</organism>
<dbReference type="EMBL" id="BPVZ01000125">
    <property type="protein sequence ID" value="GKV37921.1"/>
    <property type="molecule type" value="Genomic_DNA"/>
</dbReference>
<keyword evidence="2" id="KW-1185">Reference proteome</keyword>